<evidence type="ECO:0000313" key="8">
    <source>
        <dbReference type="EMBL" id="SHM15029.1"/>
    </source>
</evidence>
<dbReference type="GO" id="GO:0022857">
    <property type="term" value="F:transmembrane transporter activity"/>
    <property type="evidence" value="ECO:0007669"/>
    <property type="project" value="InterPro"/>
</dbReference>
<feature type="transmembrane region" description="Helical" evidence="6">
    <location>
        <begin position="84"/>
        <end position="111"/>
    </location>
</feature>
<dbReference type="OrthoDB" id="9814001at2"/>
<dbReference type="InterPro" id="IPR052714">
    <property type="entry name" value="MFS_Exporter"/>
</dbReference>
<dbReference type="RefSeq" id="WP_073253671.1">
    <property type="nucleotide sequence ID" value="NZ_FRCR01000002.1"/>
</dbReference>
<keyword evidence="4 6" id="KW-1133">Transmembrane helix</keyword>
<dbReference type="Gene3D" id="1.20.1250.20">
    <property type="entry name" value="MFS general substrate transporter like domains"/>
    <property type="match status" value="1"/>
</dbReference>
<sequence>MGQNFLDKPLKPPLWTKDFVLISIATFMFWAASHIVMPVLPKYALSLGADARLIGLINGFYTVAALAMRPVVGMECDRRGRKLVFIVGLLAILLSAVGYYFAGSVVLLLVLRLLHGMGWSACSTASNTIAADIIPAERKGEGMGYFGIFQTIAQAGAPALALSLLASFGFGPIFLASISFATLGLIMGGILKTQNELGLNKKGVRPAFFEKRALDVAFLMFFLAFTYSGIVSYIALCGEEKGIANMSPFFLAYALGIIASRLCVGKYYDTRGPHLIILWSFILLVLSDLMLAISSSVFAFSIGGAVFGIGYGALQPTLLAMAVRDIEAERRGAVNGTVMGAFDIGVGAGALILGYAASYMGYSGIYFVSAIAPFLGLLAYMADRVINKYSKNN</sequence>
<dbReference type="InterPro" id="IPR020846">
    <property type="entry name" value="MFS_dom"/>
</dbReference>
<feature type="transmembrane region" description="Helical" evidence="6">
    <location>
        <begin position="299"/>
        <end position="321"/>
    </location>
</feature>
<feature type="transmembrane region" description="Helical" evidence="6">
    <location>
        <begin position="20"/>
        <end position="41"/>
    </location>
</feature>
<protein>
    <submittedName>
        <fullName evidence="8">Predicted arabinose efflux permease, MFS family</fullName>
    </submittedName>
</protein>
<dbReference type="GO" id="GO:0005886">
    <property type="term" value="C:plasma membrane"/>
    <property type="evidence" value="ECO:0007669"/>
    <property type="project" value="UniProtKB-SubCell"/>
</dbReference>
<feature type="transmembrane region" description="Helical" evidence="6">
    <location>
        <begin position="276"/>
        <end position="293"/>
    </location>
</feature>
<dbReference type="PANTHER" id="PTHR23531:SF1">
    <property type="entry name" value="QUINOLENE RESISTANCE PROTEIN NORA"/>
    <property type="match status" value="1"/>
</dbReference>
<accession>A0A1M7GGN1</accession>
<feature type="transmembrane region" description="Helical" evidence="6">
    <location>
        <begin position="363"/>
        <end position="382"/>
    </location>
</feature>
<feature type="transmembrane region" description="Helical" evidence="6">
    <location>
        <begin position="242"/>
        <end position="264"/>
    </location>
</feature>
<evidence type="ECO:0000256" key="6">
    <source>
        <dbReference type="SAM" id="Phobius"/>
    </source>
</evidence>
<dbReference type="PROSITE" id="PS50850">
    <property type="entry name" value="MFS"/>
    <property type="match status" value="1"/>
</dbReference>
<dbReference type="Proteomes" id="UP000184375">
    <property type="component" value="Unassembled WGS sequence"/>
</dbReference>
<dbReference type="AlphaFoldDB" id="A0A1M7GGN1"/>
<dbReference type="InterPro" id="IPR011701">
    <property type="entry name" value="MFS"/>
</dbReference>
<evidence type="ECO:0000256" key="5">
    <source>
        <dbReference type="ARBA" id="ARBA00023136"/>
    </source>
</evidence>
<evidence type="ECO:0000256" key="1">
    <source>
        <dbReference type="ARBA" id="ARBA00004651"/>
    </source>
</evidence>
<feature type="transmembrane region" description="Helical" evidence="6">
    <location>
        <begin position="53"/>
        <end position="72"/>
    </location>
</feature>
<dbReference type="EMBL" id="FRCR01000002">
    <property type="protein sequence ID" value="SHM15029.1"/>
    <property type="molecule type" value="Genomic_DNA"/>
</dbReference>
<feature type="domain" description="Major facilitator superfamily (MFS) profile" evidence="7">
    <location>
        <begin position="18"/>
        <end position="388"/>
    </location>
</feature>
<keyword evidence="5 6" id="KW-0472">Membrane</keyword>
<evidence type="ECO:0000313" key="9">
    <source>
        <dbReference type="Proteomes" id="UP000184375"/>
    </source>
</evidence>
<evidence type="ECO:0000256" key="3">
    <source>
        <dbReference type="ARBA" id="ARBA00022692"/>
    </source>
</evidence>
<comment type="subcellular location">
    <subcellularLocation>
        <location evidence="1">Cell membrane</location>
        <topology evidence="1">Multi-pass membrane protein</topology>
    </subcellularLocation>
</comment>
<dbReference type="InterPro" id="IPR036259">
    <property type="entry name" value="MFS_trans_sf"/>
</dbReference>
<feature type="transmembrane region" description="Helical" evidence="6">
    <location>
        <begin position="333"/>
        <end position="357"/>
    </location>
</feature>
<dbReference type="CDD" id="cd17489">
    <property type="entry name" value="MFS_YfcJ_like"/>
    <property type="match status" value="1"/>
</dbReference>
<dbReference type="SUPFAM" id="SSF103473">
    <property type="entry name" value="MFS general substrate transporter"/>
    <property type="match status" value="1"/>
</dbReference>
<evidence type="ECO:0000256" key="4">
    <source>
        <dbReference type="ARBA" id="ARBA00022989"/>
    </source>
</evidence>
<dbReference type="Pfam" id="PF07690">
    <property type="entry name" value="MFS_1"/>
    <property type="match status" value="1"/>
</dbReference>
<dbReference type="STRING" id="447595.SAMN05660826_00312"/>
<feature type="transmembrane region" description="Helical" evidence="6">
    <location>
        <begin position="172"/>
        <end position="191"/>
    </location>
</feature>
<evidence type="ECO:0000259" key="7">
    <source>
        <dbReference type="PROSITE" id="PS50850"/>
    </source>
</evidence>
<evidence type="ECO:0000256" key="2">
    <source>
        <dbReference type="ARBA" id="ARBA00022448"/>
    </source>
</evidence>
<name>A0A1M7GGN1_9FIRM</name>
<keyword evidence="9" id="KW-1185">Reference proteome</keyword>
<keyword evidence="3 6" id="KW-0812">Transmembrane</keyword>
<gene>
    <name evidence="8" type="ORF">SAMN05660826_00312</name>
</gene>
<reference evidence="9" key="1">
    <citation type="submission" date="2016-11" db="EMBL/GenBank/DDBJ databases">
        <authorList>
            <person name="Varghese N."/>
            <person name="Submissions S."/>
        </authorList>
    </citation>
    <scope>NUCLEOTIDE SEQUENCE [LARGE SCALE GENOMIC DNA]</scope>
    <source>
        <strain evidence="9">DSM 18802</strain>
    </source>
</reference>
<proteinExistence type="predicted"/>
<dbReference type="PANTHER" id="PTHR23531">
    <property type="entry name" value="QUINOLENE RESISTANCE PROTEIN NORA"/>
    <property type="match status" value="1"/>
</dbReference>
<organism evidence="8 9">
    <name type="scientific">Caldanaerovirga acetigignens</name>
    <dbReference type="NCBI Taxonomy" id="447595"/>
    <lineage>
        <taxon>Bacteria</taxon>
        <taxon>Bacillati</taxon>
        <taxon>Bacillota</taxon>
        <taxon>Clostridia</taxon>
        <taxon>Thermosediminibacterales</taxon>
        <taxon>Thermosediminibacteraceae</taxon>
        <taxon>Caldanaerovirga</taxon>
    </lineage>
</organism>
<keyword evidence="2" id="KW-0813">Transport</keyword>
<feature type="transmembrane region" description="Helical" evidence="6">
    <location>
        <begin position="212"/>
        <end position="236"/>
    </location>
</feature>